<feature type="compositionally biased region" description="Low complexity" evidence="1">
    <location>
        <begin position="103"/>
        <end position="115"/>
    </location>
</feature>
<feature type="compositionally biased region" description="Pro residues" evidence="1">
    <location>
        <begin position="68"/>
        <end position="83"/>
    </location>
</feature>
<proteinExistence type="predicted"/>
<protein>
    <submittedName>
        <fullName evidence="2">Uncharacterized protein</fullName>
    </submittedName>
</protein>
<sequence length="115" mass="12287">MKPPVGWFESKGQKIVILAEDGQSDEDAIKETVAKHGANVSDVKRGAPDSGQADNSKAEPIRIVEAATPPPPKTAEQPQPTPKLPDTSDKISRHDAWQKSATGLINNILGNGNKR</sequence>
<feature type="compositionally biased region" description="Basic and acidic residues" evidence="1">
    <location>
        <begin position="86"/>
        <end position="97"/>
    </location>
</feature>
<evidence type="ECO:0000313" key="2">
    <source>
        <dbReference type="EMBL" id="GBH22051.1"/>
    </source>
</evidence>
<accession>A0A2V0RA25</accession>
<comment type="caution">
    <text evidence="2">The sequence shown here is derived from an EMBL/GenBank/DDBJ whole genome shotgun (WGS) entry which is preliminary data.</text>
</comment>
<name>A0A2V0RA25_9ZZZZ</name>
<dbReference type="EMBL" id="BDQA01000576">
    <property type="protein sequence ID" value="GBH22051.1"/>
    <property type="molecule type" value="Genomic_RNA"/>
</dbReference>
<evidence type="ECO:0000256" key="1">
    <source>
        <dbReference type="SAM" id="MobiDB-lite"/>
    </source>
</evidence>
<feature type="region of interest" description="Disordered" evidence="1">
    <location>
        <begin position="34"/>
        <end position="115"/>
    </location>
</feature>
<dbReference type="AlphaFoldDB" id="A0A2V0RA25"/>
<reference evidence="2" key="1">
    <citation type="submission" date="2017-04" db="EMBL/GenBank/DDBJ databases">
        <title>Unveiling RNA virosphere associated with marine microorganisms.</title>
        <authorList>
            <person name="Urayama S."/>
            <person name="Takaki Y."/>
            <person name="Nishi S."/>
            <person name="Yoshida Y."/>
            <person name="Deguchi S."/>
            <person name="Takai K."/>
            <person name="Nunoura T."/>
        </authorList>
    </citation>
    <scope>NUCLEOTIDE SEQUENCE</scope>
</reference>
<organism evidence="2">
    <name type="scientific">viral metagenome</name>
    <dbReference type="NCBI Taxonomy" id="1070528"/>
    <lineage>
        <taxon>unclassified sequences</taxon>
        <taxon>metagenomes</taxon>
        <taxon>organismal metagenomes</taxon>
    </lineage>
</organism>